<evidence type="ECO:0000313" key="3">
    <source>
        <dbReference type="Proteomes" id="UP000326924"/>
    </source>
</evidence>
<dbReference type="EMBL" id="VXIS01000051">
    <property type="protein sequence ID" value="KAA8910008.1"/>
    <property type="molecule type" value="Genomic_DNA"/>
</dbReference>
<proteinExistence type="predicted"/>
<accession>A0A5J5F1Y8</accession>
<name>A0A5J5F1Y8_9PEZI</name>
<dbReference type="Proteomes" id="UP000326924">
    <property type="component" value="Unassembled WGS sequence"/>
</dbReference>
<sequence>MVFLCYPCIVYPEGSAHAVFGCFFCFFFCFLTFFFFLLLYLSMGCSPISAQGEMAGMGPTSFRQLEYGGPRLTYDSTDRHRSIFMESYVQHREAPCTRAAVRMCTNGVEAASTFTLISQRPREERRPFLGFLELFLIFLDGGSPGRLFEGGRVVGDCISFNRFSSLFFSGTHNTGVLIFLFCLSFALLCFACTGRWSSCGFLTSCQISYPVSYSRDFYDVAALSGVPESQYFVAGFWLSFGLLLFLFFELLLLLVMMNFFFTIFF</sequence>
<reference evidence="2 3" key="1">
    <citation type="submission" date="2019-09" db="EMBL/GenBank/DDBJ databases">
        <title>Draft genome of the ectomycorrhizal ascomycete Sphaerosporella brunnea.</title>
        <authorList>
            <consortium name="DOE Joint Genome Institute"/>
            <person name="Benucci G.M."/>
            <person name="Marozzi G."/>
            <person name="Antonielli L."/>
            <person name="Sanchez S."/>
            <person name="Marco P."/>
            <person name="Wang X."/>
            <person name="Falini L.B."/>
            <person name="Barry K."/>
            <person name="Haridas S."/>
            <person name="Lipzen A."/>
            <person name="Labutti K."/>
            <person name="Grigoriev I.V."/>
            <person name="Murat C."/>
            <person name="Martin F."/>
            <person name="Albertini E."/>
            <person name="Donnini D."/>
            <person name="Bonito G."/>
        </authorList>
    </citation>
    <scope>NUCLEOTIDE SEQUENCE [LARGE SCALE GENOMIC DNA]</scope>
    <source>
        <strain evidence="2 3">Sb_GMNB300</strain>
    </source>
</reference>
<protein>
    <submittedName>
        <fullName evidence="2">Uncharacterized protein</fullName>
    </submittedName>
</protein>
<feature type="transmembrane region" description="Helical" evidence="1">
    <location>
        <begin position="18"/>
        <end position="41"/>
    </location>
</feature>
<feature type="transmembrane region" description="Helical" evidence="1">
    <location>
        <begin position="236"/>
        <end position="261"/>
    </location>
</feature>
<dbReference type="AlphaFoldDB" id="A0A5J5F1Y8"/>
<organism evidence="2 3">
    <name type="scientific">Sphaerosporella brunnea</name>
    <dbReference type="NCBI Taxonomy" id="1250544"/>
    <lineage>
        <taxon>Eukaryota</taxon>
        <taxon>Fungi</taxon>
        <taxon>Dikarya</taxon>
        <taxon>Ascomycota</taxon>
        <taxon>Pezizomycotina</taxon>
        <taxon>Pezizomycetes</taxon>
        <taxon>Pezizales</taxon>
        <taxon>Pyronemataceae</taxon>
        <taxon>Sphaerosporella</taxon>
    </lineage>
</organism>
<keyword evidence="3" id="KW-1185">Reference proteome</keyword>
<gene>
    <name evidence="2" type="ORF">FN846DRAFT_573495</name>
</gene>
<keyword evidence="1" id="KW-0812">Transmembrane</keyword>
<keyword evidence="1" id="KW-1133">Transmembrane helix</keyword>
<evidence type="ECO:0000256" key="1">
    <source>
        <dbReference type="SAM" id="Phobius"/>
    </source>
</evidence>
<feature type="transmembrane region" description="Helical" evidence="1">
    <location>
        <begin position="176"/>
        <end position="196"/>
    </location>
</feature>
<dbReference type="InParanoid" id="A0A5J5F1Y8"/>
<keyword evidence="1" id="KW-0472">Membrane</keyword>
<evidence type="ECO:0000313" key="2">
    <source>
        <dbReference type="EMBL" id="KAA8910008.1"/>
    </source>
</evidence>
<comment type="caution">
    <text evidence="2">The sequence shown here is derived from an EMBL/GenBank/DDBJ whole genome shotgun (WGS) entry which is preliminary data.</text>
</comment>